<dbReference type="Gene3D" id="1.10.238.10">
    <property type="entry name" value="EF-hand"/>
    <property type="match status" value="1"/>
</dbReference>
<dbReference type="PROSITE" id="PS00018">
    <property type="entry name" value="EF_HAND_1"/>
    <property type="match status" value="1"/>
</dbReference>
<evidence type="ECO:0000259" key="3">
    <source>
        <dbReference type="PROSITE" id="PS50222"/>
    </source>
</evidence>
<dbReference type="GO" id="GO:0005509">
    <property type="term" value="F:calcium ion binding"/>
    <property type="evidence" value="ECO:0007669"/>
    <property type="project" value="InterPro"/>
</dbReference>
<organism evidence="4">
    <name type="scientific">Oikopleura dioica</name>
    <name type="common">Tunicate</name>
    <dbReference type="NCBI Taxonomy" id="34765"/>
    <lineage>
        <taxon>Eukaryota</taxon>
        <taxon>Metazoa</taxon>
        <taxon>Chordata</taxon>
        <taxon>Tunicata</taxon>
        <taxon>Appendicularia</taxon>
        <taxon>Copelata</taxon>
        <taxon>Oikopleuridae</taxon>
        <taxon>Oikopleura</taxon>
    </lineage>
</organism>
<dbReference type="SUPFAM" id="SSF47473">
    <property type="entry name" value="EF-hand"/>
    <property type="match status" value="1"/>
</dbReference>
<keyword evidence="2" id="KW-0106">Calcium</keyword>
<feature type="domain" description="EF-hand" evidence="3">
    <location>
        <begin position="50"/>
        <end position="85"/>
    </location>
</feature>
<dbReference type="InterPro" id="IPR018247">
    <property type="entry name" value="EF_Hand_1_Ca_BS"/>
</dbReference>
<evidence type="ECO:0000313" key="4">
    <source>
        <dbReference type="EMBL" id="CBY30360.1"/>
    </source>
</evidence>
<comment type="similarity">
    <text evidence="1">Belongs to the S-100 family.</text>
</comment>
<dbReference type="InterPro" id="IPR002048">
    <property type="entry name" value="EF_hand_dom"/>
</dbReference>
<proteinExistence type="inferred from homology"/>
<sequence>MTGSEEEKPPTMAYLIKALIAVFNKHAGEDKLLSKEEMMKLTEKELPGLFTEEQAAELMKKMDKNNDGAVTFEEFHSQMVEICNIYNAMQNSTDFADIIMRYR</sequence>
<name>E4Y3W2_OIKDI</name>
<dbReference type="Proteomes" id="UP000011014">
    <property type="component" value="Unassembled WGS sequence"/>
</dbReference>
<dbReference type="GO" id="GO:0048306">
    <property type="term" value="F:calcium-dependent protein binding"/>
    <property type="evidence" value="ECO:0007669"/>
    <property type="project" value="TreeGrafter"/>
</dbReference>
<dbReference type="SMART" id="SM00054">
    <property type="entry name" value="EFh"/>
    <property type="match status" value="1"/>
</dbReference>
<dbReference type="EMBL" id="FN654275">
    <property type="protein sequence ID" value="CBY30360.1"/>
    <property type="molecule type" value="Genomic_DNA"/>
</dbReference>
<dbReference type="InterPro" id="IPR011992">
    <property type="entry name" value="EF-hand-dom_pair"/>
</dbReference>
<protein>
    <recommendedName>
        <fullName evidence="3">EF-hand domain-containing protein</fullName>
    </recommendedName>
</protein>
<gene>
    <name evidence="4" type="ORF">GSOID_T00018224001</name>
</gene>
<dbReference type="AlphaFoldDB" id="E4Y3W2"/>
<dbReference type="Pfam" id="PF13499">
    <property type="entry name" value="EF-hand_7"/>
    <property type="match status" value="1"/>
</dbReference>
<evidence type="ECO:0000256" key="1">
    <source>
        <dbReference type="ARBA" id="ARBA00007323"/>
    </source>
</evidence>
<evidence type="ECO:0000256" key="2">
    <source>
        <dbReference type="ARBA" id="ARBA00022837"/>
    </source>
</evidence>
<accession>E4Y3W2</accession>
<dbReference type="PANTHER" id="PTHR11639:SF134">
    <property type="entry name" value="PROTEIN S100-A1-RELATED"/>
    <property type="match status" value="1"/>
</dbReference>
<dbReference type="PANTHER" id="PTHR11639">
    <property type="entry name" value="S100 CALCIUM-BINDING PROTEIN"/>
    <property type="match status" value="1"/>
</dbReference>
<reference evidence="4" key="1">
    <citation type="journal article" date="2010" name="Science">
        <title>Plasticity of animal genome architecture unmasked by rapid evolution of a pelagic tunicate.</title>
        <authorList>
            <person name="Denoeud F."/>
            <person name="Henriet S."/>
            <person name="Mungpakdee S."/>
            <person name="Aury J.M."/>
            <person name="Da Silva C."/>
            <person name="Brinkmann H."/>
            <person name="Mikhaleva J."/>
            <person name="Olsen L.C."/>
            <person name="Jubin C."/>
            <person name="Canestro C."/>
            <person name="Bouquet J.M."/>
            <person name="Danks G."/>
            <person name="Poulain J."/>
            <person name="Campsteijn C."/>
            <person name="Adamski M."/>
            <person name="Cross I."/>
            <person name="Yadetie F."/>
            <person name="Muffato M."/>
            <person name="Louis A."/>
            <person name="Butcher S."/>
            <person name="Tsagkogeorga G."/>
            <person name="Konrad A."/>
            <person name="Singh S."/>
            <person name="Jensen M.F."/>
            <person name="Cong E.H."/>
            <person name="Eikeseth-Otteraa H."/>
            <person name="Noel B."/>
            <person name="Anthouard V."/>
            <person name="Porcel B.M."/>
            <person name="Kachouri-Lafond R."/>
            <person name="Nishino A."/>
            <person name="Ugolini M."/>
            <person name="Chourrout P."/>
            <person name="Nishida H."/>
            <person name="Aasland R."/>
            <person name="Huzurbazar S."/>
            <person name="Westhof E."/>
            <person name="Delsuc F."/>
            <person name="Lehrach H."/>
            <person name="Reinhardt R."/>
            <person name="Weissenbach J."/>
            <person name="Roy S.W."/>
            <person name="Artiguenave F."/>
            <person name="Postlethwait J.H."/>
            <person name="Manak J.R."/>
            <person name="Thompson E.M."/>
            <person name="Jaillon O."/>
            <person name="Du Pasquier L."/>
            <person name="Boudinot P."/>
            <person name="Liberles D.A."/>
            <person name="Volff J.N."/>
            <person name="Philippe H."/>
            <person name="Lenhard B."/>
            <person name="Roest Crollius H."/>
            <person name="Wincker P."/>
            <person name="Chourrout D."/>
        </authorList>
    </citation>
    <scope>NUCLEOTIDE SEQUENCE [LARGE SCALE GENOMIC DNA]</scope>
</reference>
<dbReference type="PROSITE" id="PS50222">
    <property type="entry name" value="EF_HAND_2"/>
    <property type="match status" value="1"/>
</dbReference>